<keyword evidence="2" id="KW-0812">Transmembrane</keyword>
<dbReference type="Proteomes" id="UP000008204">
    <property type="component" value="Chromosome"/>
</dbReference>
<dbReference type="KEGG" id="cyp:PCC8801_1608"/>
<sequence length="425" mass="46119">MPRRIINASSSKTNQSAPNRSVNSQNSPRRQRATIVSGVKGASQPEPLQADSESEKGSRRSSSQSRPINPVTAVFFGILRLIILGVGLSAIAGTALTVFDPTGLLAAYLKTPPLSSAKKESAKTEEKVPTPSSTATAIAVGQELTDLKAKLDKIATQSKYAKLKPQAWFMDLDNGAYVSVNGSVPVPAASTIKIPVLVAFFEALDAGKIHLDEILIMDKAIITSGAGNMQYKPPGTKFTALETATQMIVISDNTATDMLIRRLGGKEALNARFRDWGMTNTVINNRLPDLEGTNTTTPEDLSKLLARIERGEVLTLRSRDRLLGIMQETRTRTLLPQGLEKDAIISHKTGDIGSIIGDAGIIDIPNGKRYIGAVFTSRPYNDPMGRALIQDFSRTTYQHFKWYQVRPKVNPPEPAKPPQKTTSNN</sequence>
<keyword evidence="2" id="KW-1133">Transmembrane helix</keyword>
<dbReference type="GO" id="GO:0030655">
    <property type="term" value="P:beta-lactam antibiotic catabolic process"/>
    <property type="evidence" value="ECO:0007669"/>
    <property type="project" value="InterPro"/>
</dbReference>
<evidence type="ECO:0000259" key="3">
    <source>
        <dbReference type="Pfam" id="PF13354"/>
    </source>
</evidence>
<keyword evidence="2" id="KW-0472">Membrane</keyword>
<dbReference type="Pfam" id="PF13354">
    <property type="entry name" value="Beta-lactamase2"/>
    <property type="match status" value="1"/>
</dbReference>
<feature type="region of interest" description="Disordered" evidence="1">
    <location>
        <begin position="1"/>
        <end position="66"/>
    </location>
</feature>
<evidence type="ECO:0000313" key="4">
    <source>
        <dbReference type="EMBL" id="ACK65660.1"/>
    </source>
</evidence>
<dbReference type="GO" id="GO:0008800">
    <property type="term" value="F:beta-lactamase activity"/>
    <property type="evidence" value="ECO:0007669"/>
    <property type="project" value="InterPro"/>
</dbReference>
<dbReference type="PANTHER" id="PTHR35333">
    <property type="entry name" value="BETA-LACTAMASE"/>
    <property type="match status" value="1"/>
</dbReference>
<dbReference type="EMBL" id="CP001287">
    <property type="protein sequence ID" value="ACK65660.1"/>
    <property type="molecule type" value="Genomic_DNA"/>
</dbReference>
<keyword evidence="5" id="KW-1185">Reference proteome</keyword>
<dbReference type="PANTHER" id="PTHR35333:SF4">
    <property type="entry name" value="SLR0121 PROTEIN"/>
    <property type="match status" value="1"/>
</dbReference>
<dbReference type="RefSeq" id="WP_012594933.1">
    <property type="nucleotide sequence ID" value="NC_011726.1"/>
</dbReference>
<dbReference type="GO" id="GO:0046677">
    <property type="term" value="P:response to antibiotic"/>
    <property type="evidence" value="ECO:0007669"/>
    <property type="project" value="InterPro"/>
</dbReference>
<name>B7JVX1_RIPO1</name>
<feature type="transmembrane region" description="Helical" evidence="2">
    <location>
        <begin position="68"/>
        <end position="92"/>
    </location>
</feature>
<protein>
    <submittedName>
        <fullName evidence="4">Beta-lactamase</fullName>
    </submittedName>
</protein>
<dbReference type="InterPro" id="IPR000871">
    <property type="entry name" value="Beta-lactam_class-A"/>
</dbReference>
<evidence type="ECO:0000256" key="1">
    <source>
        <dbReference type="SAM" id="MobiDB-lite"/>
    </source>
</evidence>
<accession>B7JVX1</accession>
<feature type="compositionally biased region" description="Polar residues" evidence="1">
    <location>
        <begin position="7"/>
        <end position="28"/>
    </location>
</feature>
<feature type="domain" description="Beta-lactamase class A catalytic" evidence="3">
    <location>
        <begin position="168"/>
        <end position="376"/>
    </location>
</feature>
<proteinExistence type="predicted"/>
<dbReference type="InterPro" id="IPR012338">
    <property type="entry name" value="Beta-lactam/transpept-like"/>
</dbReference>
<dbReference type="eggNOG" id="COG2367">
    <property type="taxonomic scope" value="Bacteria"/>
</dbReference>
<feature type="region of interest" description="Disordered" evidence="1">
    <location>
        <begin position="406"/>
        <end position="425"/>
    </location>
</feature>
<gene>
    <name evidence="4" type="ordered locus">PCC8801_1608</name>
</gene>
<evidence type="ECO:0000256" key="2">
    <source>
        <dbReference type="SAM" id="Phobius"/>
    </source>
</evidence>
<reference evidence="5" key="1">
    <citation type="journal article" date="2011" name="MBio">
        <title>Novel metabolic attributes of the genus Cyanothece, comprising a group of unicellular nitrogen-fixing Cyanobacteria.</title>
        <authorList>
            <person name="Bandyopadhyay A."/>
            <person name="Elvitigala T."/>
            <person name="Welsh E."/>
            <person name="Stockel J."/>
            <person name="Liberton M."/>
            <person name="Min H."/>
            <person name="Sherman L.A."/>
            <person name="Pakrasi H.B."/>
        </authorList>
    </citation>
    <scope>NUCLEOTIDE SEQUENCE [LARGE SCALE GENOMIC DNA]</scope>
    <source>
        <strain evidence="5">PCC 8801</strain>
    </source>
</reference>
<dbReference type="SUPFAM" id="SSF56601">
    <property type="entry name" value="beta-lactamase/transpeptidase-like"/>
    <property type="match status" value="1"/>
</dbReference>
<evidence type="ECO:0000313" key="5">
    <source>
        <dbReference type="Proteomes" id="UP000008204"/>
    </source>
</evidence>
<dbReference type="Gene3D" id="3.40.710.10">
    <property type="entry name" value="DD-peptidase/beta-lactamase superfamily"/>
    <property type="match status" value="1"/>
</dbReference>
<dbReference type="OrthoDB" id="9775096at2"/>
<organism evidence="4 5">
    <name type="scientific">Rippkaea orientalis (strain PCC 8801 / RF-1)</name>
    <name type="common">Cyanothece sp. (strain PCC 8801)</name>
    <dbReference type="NCBI Taxonomy" id="41431"/>
    <lineage>
        <taxon>Bacteria</taxon>
        <taxon>Bacillati</taxon>
        <taxon>Cyanobacteriota</taxon>
        <taxon>Cyanophyceae</taxon>
        <taxon>Oscillatoriophycideae</taxon>
        <taxon>Chroococcales</taxon>
        <taxon>Aphanothecaceae</taxon>
        <taxon>Rippkaea</taxon>
        <taxon>Rippkaea orientalis</taxon>
    </lineage>
</organism>
<dbReference type="HOGENOM" id="CLU_031960_1_2_3"/>
<dbReference type="InterPro" id="IPR045155">
    <property type="entry name" value="Beta-lactam_cat"/>
</dbReference>
<dbReference type="STRING" id="41431.PCC8801_1608"/>
<dbReference type="AlphaFoldDB" id="B7JVX1"/>